<dbReference type="NCBIfam" id="TIGR01087">
    <property type="entry name" value="murD"/>
    <property type="match status" value="1"/>
</dbReference>
<evidence type="ECO:0000313" key="12">
    <source>
        <dbReference type="Proteomes" id="UP001245285"/>
    </source>
</evidence>
<dbReference type="SUPFAM" id="SSF51984">
    <property type="entry name" value="MurCD N-terminal domain"/>
    <property type="match status" value="1"/>
</dbReference>
<organism evidence="11 12">
    <name type="scientific">Autumnicola lenta</name>
    <dbReference type="NCBI Taxonomy" id="3075593"/>
    <lineage>
        <taxon>Bacteria</taxon>
        <taxon>Pseudomonadati</taxon>
        <taxon>Bacteroidota</taxon>
        <taxon>Flavobacteriia</taxon>
        <taxon>Flavobacteriales</taxon>
        <taxon>Flavobacteriaceae</taxon>
        <taxon>Autumnicola</taxon>
    </lineage>
</organism>
<sequence>MERKSIAILGGGESGVGTAILAKKEGFEIFVSDKGKIKEKYKEVLEHHEIEWEENIHSEESILTASVVMKSPGIPDNAPLVLKLKGKGVPVISEIEFASEFTSAEVIGITGSNGKTTTTKFVHHILKAGSISAGMAGNVGDSFAKQVAENDFEWYVLELSSFQLDGILNFRPKIAVLTNITADHLDRYEYSLDKYIESKFRITKNQTESDYFIYDADDENIMKWLEKNQIKAQKLPFSLEKKFENGAFLENDEIIVKINNTQFNMPTTDLSLQGKHNTKNAMAAATVAQLLRIRKQTIRESMENFQGVEHRLEKVLKINNVMYINDSKATNINATFYALESMETETVWIVGGVDKGNVYSDLLPLVNEKVKAIICLGVDNAKIMAAFGNCVDTIVETQSMGEAIKIAYKIAEKNETVLLSPACASFDLFENYEDRGRQFKEAVRNL</sequence>
<dbReference type="Pfam" id="PF21377">
    <property type="entry name" value="MurD_N"/>
    <property type="match status" value="1"/>
</dbReference>
<keyword evidence="4 7" id="KW-0436">Ligase</keyword>
<evidence type="ECO:0000256" key="6">
    <source>
        <dbReference type="ARBA" id="ARBA00022840"/>
    </source>
</evidence>
<dbReference type="PANTHER" id="PTHR43692">
    <property type="entry name" value="UDP-N-ACETYLMURAMOYLALANINE--D-GLUTAMATE LIGASE"/>
    <property type="match status" value="1"/>
</dbReference>
<dbReference type="EMBL" id="JAVRHO010000006">
    <property type="protein sequence ID" value="MDT0646176.1"/>
    <property type="molecule type" value="Genomic_DNA"/>
</dbReference>
<evidence type="ECO:0000259" key="9">
    <source>
        <dbReference type="Pfam" id="PF02875"/>
    </source>
</evidence>
<evidence type="ECO:0000256" key="5">
    <source>
        <dbReference type="ARBA" id="ARBA00022741"/>
    </source>
</evidence>
<comment type="function">
    <text evidence="7 8">Cell wall formation. Catalyzes the addition of glutamate to the nucleotide precursor UDP-N-acetylmuramoyl-L-alanine (UMA).</text>
</comment>
<dbReference type="InterPro" id="IPR013221">
    <property type="entry name" value="Mur_ligase_cen"/>
</dbReference>
<accession>A0ABU3CII4</accession>
<comment type="similarity">
    <text evidence="7">Belongs to the MurCDEF family.</text>
</comment>
<dbReference type="EC" id="6.3.2.9" evidence="7 8"/>
<dbReference type="RefSeq" id="WP_311494354.1">
    <property type="nucleotide sequence ID" value="NZ_JAVRHO010000006.1"/>
</dbReference>
<comment type="pathway">
    <text evidence="2 7 8">Cell wall biogenesis; peptidoglycan biosynthesis.</text>
</comment>
<keyword evidence="7 8" id="KW-0961">Cell wall biogenesis/degradation</keyword>
<dbReference type="GO" id="GO:0008764">
    <property type="term" value="F:UDP-N-acetylmuramoylalanine-D-glutamate ligase activity"/>
    <property type="evidence" value="ECO:0007669"/>
    <property type="project" value="UniProtKB-EC"/>
</dbReference>
<protein>
    <recommendedName>
        <fullName evidence="7 8">UDP-N-acetylmuramoylalanine--D-glutamate ligase</fullName>
        <ecNumber evidence="7 8">6.3.2.9</ecNumber>
    </recommendedName>
    <alternativeName>
        <fullName evidence="7">D-glutamic acid-adding enzyme</fullName>
    </alternativeName>
    <alternativeName>
        <fullName evidence="7">UDP-N-acetylmuramoyl-L-alanyl-D-glutamate synthetase</fullName>
    </alternativeName>
</protein>
<keyword evidence="7 8" id="KW-0133">Cell shape</keyword>
<feature type="domain" description="Mur ligase C-terminal" evidence="9">
    <location>
        <begin position="310"/>
        <end position="423"/>
    </location>
</feature>
<evidence type="ECO:0000256" key="3">
    <source>
        <dbReference type="ARBA" id="ARBA00022490"/>
    </source>
</evidence>
<dbReference type="HAMAP" id="MF_00639">
    <property type="entry name" value="MurD"/>
    <property type="match status" value="1"/>
</dbReference>
<dbReference type="Pfam" id="PF02875">
    <property type="entry name" value="Mur_ligase_C"/>
    <property type="match status" value="1"/>
</dbReference>
<feature type="binding site" evidence="7">
    <location>
        <begin position="111"/>
        <end position="117"/>
    </location>
    <ligand>
        <name>ATP</name>
        <dbReference type="ChEBI" id="CHEBI:30616"/>
    </ligand>
</feature>
<proteinExistence type="inferred from homology"/>
<dbReference type="Proteomes" id="UP001245285">
    <property type="component" value="Unassembled WGS sequence"/>
</dbReference>
<keyword evidence="7 8" id="KW-0573">Peptidoglycan synthesis</keyword>
<evidence type="ECO:0000256" key="4">
    <source>
        <dbReference type="ARBA" id="ARBA00022598"/>
    </source>
</evidence>
<dbReference type="Gene3D" id="3.40.1190.10">
    <property type="entry name" value="Mur-like, catalytic domain"/>
    <property type="match status" value="1"/>
</dbReference>
<reference evidence="11 12" key="1">
    <citation type="submission" date="2023-09" db="EMBL/GenBank/DDBJ databases">
        <authorList>
            <person name="Rey-Velasco X."/>
        </authorList>
    </citation>
    <scope>NUCLEOTIDE SEQUENCE [LARGE SCALE GENOMIC DNA]</scope>
    <source>
        <strain evidence="11 12">F260</strain>
    </source>
</reference>
<dbReference type="SUPFAM" id="SSF53623">
    <property type="entry name" value="MurD-like peptide ligases, catalytic domain"/>
    <property type="match status" value="1"/>
</dbReference>
<dbReference type="Pfam" id="PF08245">
    <property type="entry name" value="Mur_ligase_M"/>
    <property type="match status" value="1"/>
</dbReference>
<dbReference type="SUPFAM" id="SSF53244">
    <property type="entry name" value="MurD-like peptide ligases, peptide-binding domain"/>
    <property type="match status" value="1"/>
</dbReference>
<feature type="domain" description="Mur ligase central" evidence="10">
    <location>
        <begin position="109"/>
        <end position="288"/>
    </location>
</feature>
<evidence type="ECO:0000313" key="11">
    <source>
        <dbReference type="EMBL" id="MDT0646176.1"/>
    </source>
</evidence>
<comment type="subcellular location">
    <subcellularLocation>
        <location evidence="1 7 8">Cytoplasm</location>
    </subcellularLocation>
</comment>
<keyword evidence="12" id="KW-1185">Reference proteome</keyword>
<dbReference type="PANTHER" id="PTHR43692:SF1">
    <property type="entry name" value="UDP-N-ACETYLMURAMOYLALANINE--D-GLUTAMATE LIGASE"/>
    <property type="match status" value="1"/>
</dbReference>
<keyword evidence="5 7" id="KW-0547">Nucleotide-binding</keyword>
<dbReference type="InterPro" id="IPR036565">
    <property type="entry name" value="Mur-like_cat_sf"/>
</dbReference>
<dbReference type="InterPro" id="IPR004101">
    <property type="entry name" value="Mur_ligase_C"/>
</dbReference>
<evidence type="ECO:0000256" key="7">
    <source>
        <dbReference type="HAMAP-Rule" id="MF_00639"/>
    </source>
</evidence>
<dbReference type="Gene3D" id="3.90.190.20">
    <property type="entry name" value="Mur ligase, C-terminal domain"/>
    <property type="match status" value="1"/>
</dbReference>
<keyword evidence="6 7" id="KW-0067">ATP-binding</keyword>
<dbReference type="Gene3D" id="3.40.50.720">
    <property type="entry name" value="NAD(P)-binding Rossmann-like Domain"/>
    <property type="match status" value="1"/>
</dbReference>
<dbReference type="InterPro" id="IPR005762">
    <property type="entry name" value="MurD"/>
</dbReference>
<keyword evidence="7 8" id="KW-0131">Cell cycle</keyword>
<evidence type="ECO:0000256" key="1">
    <source>
        <dbReference type="ARBA" id="ARBA00004496"/>
    </source>
</evidence>
<comment type="catalytic activity">
    <reaction evidence="7 8">
        <text>UDP-N-acetyl-alpha-D-muramoyl-L-alanine + D-glutamate + ATP = UDP-N-acetyl-alpha-D-muramoyl-L-alanyl-D-glutamate + ADP + phosphate + H(+)</text>
        <dbReference type="Rhea" id="RHEA:16429"/>
        <dbReference type="ChEBI" id="CHEBI:15378"/>
        <dbReference type="ChEBI" id="CHEBI:29986"/>
        <dbReference type="ChEBI" id="CHEBI:30616"/>
        <dbReference type="ChEBI" id="CHEBI:43474"/>
        <dbReference type="ChEBI" id="CHEBI:83898"/>
        <dbReference type="ChEBI" id="CHEBI:83900"/>
        <dbReference type="ChEBI" id="CHEBI:456216"/>
        <dbReference type="EC" id="6.3.2.9"/>
    </reaction>
</comment>
<keyword evidence="7 8" id="KW-0132">Cell division</keyword>
<gene>
    <name evidence="7 11" type="primary">murD</name>
    <name evidence="11" type="ORF">RM545_05705</name>
</gene>
<evidence type="ECO:0000259" key="10">
    <source>
        <dbReference type="Pfam" id="PF08245"/>
    </source>
</evidence>
<dbReference type="InterPro" id="IPR036615">
    <property type="entry name" value="Mur_ligase_C_dom_sf"/>
</dbReference>
<keyword evidence="3 7" id="KW-0963">Cytoplasm</keyword>
<evidence type="ECO:0000256" key="8">
    <source>
        <dbReference type="RuleBase" id="RU003664"/>
    </source>
</evidence>
<evidence type="ECO:0000256" key="2">
    <source>
        <dbReference type="ARBA" id="ARBA00004752"/>
    </source>
</evidence>
<comment type="caution">
    <text evidence="11">The sequence shown here is derived from an EMBL/GenBank/DDBJ whole genome shotgun (WGS) entry which is preliminary data.</text>
</comment>
<name>A0ABU3CII4_9FLAO</name>